<organism evidence="2 3">
    <name type="scientific">Cylicostephanus goldi</name>
    <name type="common">Nematode worm</name>
    <dbReference type="NCBI Taxonomy" id="71465"/>
    <lineage>
        <taxon>Eukaryota</taxon>
        <taxon>Metazoa</taxon>
        <taxon>Ecdysozoa</taxon>
        <taxon>Nematoda</taxon>
        <taxon>Chromadorea</taxon>
        <taxon>Rhabditida</taxon>
        <taxon>Rhabditina</taxon>
        <taxon>Rhabditomorpha</taxon>
        <taxon>Strongyloidea</taxon>
        <taxon>Strongylidae</taxon>
        <taxon>Cylicostephanus</taxon>
    </lineage>
</organism>
<evidence type="ECO:0000259" key="1">
    <source>
        <dbReference type="Pfam" id="PF02893"/>
    </source>
</evidence>
<dbReference type="PANTHER" id="PTHR31606:SF1">
    <property type="entry name" value="WW DOMAIN BINDING PROTEIN 2, ISOFORM E"/>
    <property type="match status" value="1"/>
</dbReference>
<sequence>MTFSHSHHPVLKGSKKGSLYLTSHRIIFLNSDHSDPLKSFAMPFQTLRNVELEQPVLTPNYLKVTYFDSFVAVVKKWL</sequence>
<dbReference type="AlphaFoldDB" id="A0A3P7M2T1"/>
<dbReference type="OrthoDB" id="1259151at2759"/>
<dbReference type="InterPro" id="IPR044852">
    <property type="entry name" value="WBP2-like"/>
</dbReference>
<dbReference type="SUPFAM" id="SSF50729">
    <property type="entry name" value="PH domain-like"/>
    <property type="match status" value="1"/>
</dbReference>
<dbReference type="InterPro" id="IPR004182">
    <property type="entry name" value="GRAM"/>
</dbReference>
<evidence type="ECO:0000313" key="3">
    <source>
        <dbReference type="Proteomes" id="UP000271889"/>
    </source>
</evidence>
<dbReference type="EMBL" id="UYRV01104814">
    <property type="protein sequence ID" value="VDN20100.1"/>
    <property type="molecule type" value="Genomic_DNA"/>
</dbReference>
<evidence type="ECO:0000313" key="2">
    <source>
        <dbReference type="EMBL" id="VDN20100.1"/>
    </source>
</evidence>
<dbReference type="GO" id="GO:0031490">
    <property type="term" value="F:chromatin DNA binding"/>
    <property type="evidence" value="ECO:0007669"/>
    <property type="project" value="TreeGrafter"/>
</dbReference>
<reference evidence="2 3" key="1">
    <citation type="submission" date="2018-11" db="EMBL/GenBank/DDBJ databases">
        <authorList>
            <consortium name="Pathogen Informatics"/>
        </authorList>
    </citation>
    <scope>NUCLEOTIDE SEQUENCE [LARGE SCALE GENOMIC DNA]</scope>
</reference>
<dbReference type="GO" id="GO:0005634">
    <property type="term" value="C:nucleus"/>
    <property type="evidence" value="ECO:0007669"/>
    <property type="project" value="TreeGrafter"/>
</dbReference>
<dbReference type="Gene3D" id="2.30.29.30">
    <property type="entry name" value="Pleckstrin-homology domain (PH domain)/Phosphotyrosine-binding domain (PTB)"/>
    <property type="match status" value="1"/>
</dbReference>
<feature type="domain" description="GRAM" evidence="1">
    <location>
        <begin position="13"/>
        <end position="61"/>
    </location>
</feature>
<dbReference type="Proteomes" id="UP000271889">
    <property type="component" value="Unassembled WGS sequence"/>
</dbReference>
<gene>
    <name evidence="2" type="ORF">CGOC_LOCUS8736</name>
</gene>
<proteinExistence type="predicted"/>
<dbReference type="InterPro" id="IPR011993">
    <property type="entry name" value="PH-like_dom_sf"/>
</dbReference>
<dbReference type="CDD" id="cd13214">
    <property type="entry name" value="PH-GRAM_WBP2"/>
    <property type="match status" value="1"/>
</dbReference>
<dbReference type="PANTHER" id="PTHR31606">
    <property type="entry name" value="WW DOMAIN BINDING PROTEIN 2, ISOFORM E"/>
    <property type="match status" value="1"/>
</dbReference>
<dbReference type="Pfam" id="PF02893">
    <property type="entry name" value="GRAM"/>
    <property type="match status" value="1"/>
</dbReference>
<accession>A0A3P7M2T1</accession>
<keyword evidence="3" id="KW-1185">Reference proteome</keyword>
<name>A0A3P7M2T1_CYLGO</name>
<dbReference type="GO" id="GO:0003713">
    <property type="term" value="F:transcription coactivator activity"/>
    <property type="evidence" value="ECO:0007669"/>
    <property type="project" value="InterPro"/>
</dbReference>
<protein>
    <recommendedName>
        <fullName evidence="1">GRAM domain-containing protein</fullName>
    </recommendedName>
</protein>